<accession>A0ABM0JJN0</accession>
<comment type="subcellular location">
    <subcellularLocation>
        <location evidence="1">Membrane</location>
        <topology evidence="1">Multi-pass membrane protein</topology>
    </subcellularLocation>
</comment>
<gene>
    <name evidence="8" type="primary">LOC101847326</name>
</gene>
<dbReference type="Gene3D" id="1.20.1250.20">
    <property type="entry name" value="MFS general substrate transporter like domains"/>
    <property type="match status" value="1"/>
</dbReference>
<evidence type="ECO:0000313" key="8">
    <source>
        <dbReference type="RefSeq" id="XP_005095206.2"/>
    </source>
</evidence>
<dbReference type="GeneID" id="101847326"/>
<dbReference type="RefSeq" id="XP_005095206.2">
    <property type="nucleotide sequence ID" value="XM_005095149.3"/>
</dbReference>
<feature type="transmembrane region" description="Helical" evidence="5">
    <location>
        <begin position="20"/>
        <end position="44"/>
    </location>
</feature>
<evidence type="ECO:0000256" key="3">
    <source>
        <dbReference type="ARBA" id="ARBA00022989"/>
    </source>
</evidence>
<dbReference type="InterPro" id="IPR036259">
    <property type="entry name" value="MFS_trans_sf"/>
</dbReference>
<reference evidence="8" key="1">
    <citation type="submission" date="2025-08" db="UniProtKB">
        <authorList>
            <consortium name="RefSeq"/>
        </authorList>
    </citation>
    <scope>IDENTIFICATION</scope>
</reference>
<evidence type="ECO:0000259" key="6">
    <source>
        <dbReference type="PROSITE" id="PS50850"/>
    </source>
</evidence>
<keyword evidence="3 5" id="KW-1133">Transmembrane helix</keyword>
<feature type="transmembrane region" description="Helical" evidence="5">
    <location>
        <begin position="182"/>
        <end position="207"/>
    </location>
</feature>
<feature type="transmembrane region" description="Helical" evidence="5">
    <location>
        <begin position="470"/>
        <end position="489"/>
    </location>
</feature>
<feature type="transmembrane region" description="Helical" evidence="5">
    <location>
        <begin position="345"/>
        <end position="366"/>
    </location>
</feature>
<dbReference type="SUPFAM" id="SSF103473">
    <property type="entry name" value="MFS general substrate transporter"/>
    <property type="match status" value="1"/>
</dbReference>
<feature type="transmembrane region" description="Helical" evidence="5">
    <location>
        <begin position="269"/>
        <end position="287"/>
    </location>
</feature>
<evidence type="ECO:0000313" key="7">
    <source>
        <dbReference type="Proteomes" id="UP000694888"/>
    </source>
</evidence>
<keyword evidence="2 5" id="KW-0812">Transmembrane</keyword>
<feature type="transmembrane region" description="Helical" evidence="5">
    <location>
        <begin position="156"/>
        <end position="175"/>
    </location>
</feature>
<feature type="transmembrane region" description="Helical" evidence="5">
    <location>
        <begin position="378"/>
        <end position="399"/>
    </location>
</feature>
<name>A0ABM0JJN0_APLCA</name>
<feature type="domain" description="Major facilitator superfamily (MFS) profile" evidence="6">
    <location>
        <begin position="90"/>
        <end position="528"/>
    </location>
</feature>
<dbReference type="InterPro" id="IPR020846">
    <property type="entry name" value="MFS_dom"/>
</dbReference>
<keyword evidence="7" id="KW-1185">Reference proteome</keyword>
<organism evidence="7 8">
    <name type="scientific">Aplysia californica</name>
    <name type="common">California sea hare</name>
    <dbReference type="NCBI Taxonomy" id="6500"/>
    <lineage>
        <taxon>Eukaryota</taxon>
        <taxon>Metazoa</taxon>
        <taxon>Spiralia</taxon>
        <taxon>Lophotrochozoa</taxon>
        <taxon>Mollusca</taxon>
        <taxon>Gastropoda</taxon>
        <taxon>Heterobranchia</taxon>
        <taxon>Euthyneura</taxon>
        <taxon>Tectipleura</taxon>
        <taxon>Aplysiida</taxon>
        <taxon>Aplysioidea</taxon>
        <taxon>Aplysiidae</taxon>
        <taxon>Aplysia</taxon>
    </lineage>
</organism>
<dbReference type="Proteomes" id="UP000694888">
    <property type="component" value="Unplaced"/>
</dbReference>
<dbReference type="PROSITE" id="PS00216">
    <property type="entry name" value="SUGAR_TRANSPORT_1"/>
    <property type="match status" value="1"/>
</dbReference>
<sequence length="572" mass="63048">MKFDEILVSIGEFGWYQKRVYFIMMLPALLCGAQVMSVVFTMAIPAYRCEIPGYGKDSYEIQGPVHAEIVDMSIPLGGDDSDGPYQECYVYTDVNVTALTHARSENVSGQLLVNVSSPDRGTRYCQKWVYDTSEFYSTMMTEFNAVCQDKILRSHVNMAGFAGGLFGSIFMGILADVLGRKVAIMASLVVQFGTALGVYLAPSFWVIIWIKPIAGIATHSLFAISATTGIELVGPSKRTFTGMMVEVMWTIGVLLILPVAYISRDWREIQLVLCLCTVPLFSLWWLIPESPRWLLEKKKYKETEKILEKICSSNKTKLPLGAVDSSTADEGPQAKVWGLFTHRVLVIRTCIVFFNWLAVNLLYYGLSLNVGNLGGSTYLNFFLGAVVEMLGYLFALFLLDRTGRRRLHCAGMFVGGLACLAVMLPVTLGDDGDQWAATALAMMGKFCASSSYGVLYIMSAELFPTVLRNSGIGFCSIFENVGGMISPYIADLGIIVGGPFAKCLPMIVFGVVSIMAGLLSLLLPETLNRKLPETIQDAIDFDKKERKPSINGYFHDPSTDTELRVPLATSKI</sequence>
<evidence type="ECO:0000256" key="1">
    <source>
        <dbReference type="ARBA" id="ARBA00004141"/>
    </source>
</evidence>
<feature type="transmembrane region" description="Helical" evidence="5">
    <location>
        <begin position="435"/>
        <end position="458"/>
    </location>
</feature>
<proteinExistence type="predicted"/>
<dbReference type="PANTHER" id="PTHR24064">
    <property type="entry name" value="SOLUTE CARRIER FAMILY 22 MEMBER"/>
    <property type="match status" value="1"/>
</dbReference>
<feature type="transmembrane region" description="Helical" evidence="5">
    <location>
        <begin position="245"/>
        <end position="263"/>
    </location>
</feature>
<dbReference type="PROSITE" id="PS50850">
    <property type="entry name" value="MFS"/>
    <property type="match status" value="1"/>
</dbReference>
<evidence type="ECO:0000256" key="5">
    <source>
        <dbReference type="SAM" id="Phobius"/>
    </source>
</evidence>
<keyword evidence="4 5" id="KW-0472">Membrane</keyword>
<dbReference type="InterPro" id="IPR005829">
    <property type="entry name" value="Sugar_transporter_CS"/>
</dbReference>
<dbReference type="InterPro" id="IPR005828">
    <property type="entry name" value="MFS_sugar_transport-like"/>
</dbReference>
<feature type="transmembrane region" description="Helical" evidence="5">
    <location>
        <begin position="504"/>
        <end position="523"/>
    </location>
</feature>
<protein>
    <submittedName>
        <fullName evidence="8">Organic cation transporter protein</fullName>
    </submittedName>
</protein>
<feature type="transmembrane region" description="Helical" evidence="5">
    <location>
        <begin position="411"/>
        <end position="429"/>
    </location>
</feature>
<dbReference type="Pfam" id="PF00083">
    <property type="entry name" value="Sugar_tr"/>
    <property type="match status" value="1"/>
</dbReference>
<evidence type="ECO:0000256" key="4">
    <source>
        <dbReference type="ARBA" id="ARBA00023136"/>
    </source>
</evidence>
<dbReference type="CDD" id="cd17317">
    <property type="entry name" value="MFS_SLC22"/>
    <property type="match status" value="1"/>
</dbReference>
<evidence type="ECO:0000256" key="2">
    <source>
        <dbReference type="ARBA" id="ARBA00022692"/>
    </source>
</evidence>